<organism evidence="1 2">
    <name type="scientific">Paenibacillus popilliae ATCC 14706</name>
    <dbReference type="NCBI Taxonomy" id="1212764"/>
    <lineage>
        <taxon>Bacteria</taxon>
        <taxon>Bacillati</taxon>
        <taxon>Bacillota</taxon>
        <taxon>Bacilli</taxon>
        <taxon>Bacillales</taxon>
        <taxon>Paenibacillaceae</taxon>
        <taxon>Paenibacillus</taxon>
    </lineage>
</organism>
<reference evidence="1 2" key="1">
    <citation type="submission" date="2012-10" db="EMBL/GenBank/DDBJ databases">
        <title>Draft Genome Sequence of Paenibacillus popilliae ATCC 14706T.</title>
        <authorList>
            <person name="Iiyama K."/>
            <person name="Mori K."/>
            <person name="Mon H."/>
            <person name="Chieda Y."/>
            <person name="Lee J.M."/>
            <person name="Kusakabe T."/>
            <person name="Tashiro K."/>
            <person name="Asano S."/>
            <person name="Yasunaga-Aoki C."/>
            <person name="Shimizu S."/>
        </authorList>
    </citation>
    <scope>NUCLEOTIDE SEQUENCE [LARGE SCALE GENOMIC DNA]</scope>
    <source>
        <strain evidence="1 2">ATCC 14706</strain>
    </source>
</reference>
<evidence type="ECO:0000313" key="2">
    <source>
        <dbReference type="Proteomes" id="UP000029453"/>
    </source>
</evidence>
<comment type="caution">
    <text evidence="1">The sequence shown here is derived from an EMBL/GenBank/DDBJ whole genome shotgun (WGS) entry which is preliminary data.</text>
</comment>
<gene>
    <name evidence="1" type="ORF">PPOP_3011</name>
</gene>
<dbReference type="Proteomes" id="UP000029453">
    <property type="component" value="Unassembled WGS sequence"/>
</dbReference>
<keyword evidence="2" id="KW-1185">Reference proteome</keyword>
<sequence>MPYIPIKYGTCGKRRYRSYDGNGDYPFAAAAMAVAVDAPVDADIWHGMVGANVCLSRWAWR</sequence>
<evidence type="ECO:0000313" key="1">
    <source>
        <dbReference type="EMBL" id="GAC43612.1"/>
    </source>
</evidence>
<protein>
    <submittedName>
        <fullName evidence="1">Transposase and inactivated derivative</fullName>
    </submittedName>
</protein>
<name>M9LC60_PAEPP</name>
<proteinExistence type="predicted"/>
<accession>M9LC60</accession>
<dbReference type="AlphaFoldDB" id="M9LC60"/>
<dbReference type="EMBL" id="BALG01000228">
    <property type="protein sequence ID" value="GAC43612.1"/>
    <property type="molecule type" value="Genomic_DNA"/>
</dbReference>